<evidence type="ECO:0000259" key="4">
    <source>
        <dbReference type="PROSITE" id="PS50956"/>
    </source>
</evidence>
<proteinExistence type="predicted"/>
<keyword evidence="6" id="KW-1185">Reference proteome</keyword>
<dbReference type="Gene3D" id="3.30.70.920">
    <property type="match status" value="1"/>
</dbReference>
<dbReference type="PANTHER" id="PTHR30154:SF34">
    <property type="entry name" value="TRANSCRIPTIONAL REGULATOR AZLB"/>
    <property type="match status" value="1"/>
</dbReference>
<dbReference type="SUPFAM" id="SSF54909">
    <property type="entry name" value="Dimeric alpha+beta barrel"/>
    <property type="match status" value="1"/>
</dbReference>
<dbReference type="InterPro" id="IPR011008">
    <property type="entry name" value="Dimeric_a/b-barrel"/>
</dbReference>
<dbReference type="InterPro" id="IPR000485">
    <property type="entry name" value="AsnC-type_HTH_dom"/>
</dbReference>
<evidence type="ECO:0000313" key="5">
    <source>
        <dbReference type="EMBL" id="MEK8053271.1"/>
    </source>
</evidence>
<dbReference type="SUPFAM" id="SSF46785">
    <property type="entry name" value="Winged helix' DNA-binding domain"/>
    <property type="match status" value="1"/>
</dbReference>
<accession>A0ABU9CN99</accession>
<dbReference type="Pfam" id="PF01037">
    <property type="entry name" value="AsnC_trans_reg"/>
    <property type="match status" value="1"/>
</dbReference>
<dbReference type="PANTHER" id="PTHR30154">
    <property type="entry name" value="LEUCINE-RESPONSIVE REGULATORY PROTEIN"/>
    <property type="match status" value="1"/>
</dbReference>
<evidence type="ECO:0000256" key="3">
    <source>
        <dbReference type="ARBA" id="ARBA00023163"/>
    </source>
</evidence>
<gene>
    <name evidence="5" type="ORF">AACH10_23650</name>
</gene>
<dbReference type="Pfam" id="PF13412">
    <property type="entry name" value="HTH_24"/>
    <property type="match status" value="1"/>
</dbReference>
<dbReference type="InterPro" id="IPR036390">
    <property type="entry name" value="WH_DNA-bd_sf"/>
</dbReference>
<protein>
    <submittedName>
        <fullName evidence="5">Lrp/AsnC family transcriptional regulator</fullName>
    </submittedName>
</protein>
<dbReference type="EMBL" id="JBBUTH010000011">
    <property type="protein sequence ID" value="MEK8053271.1"/>
    <property type="molecule type" value="Genomic_DNA"/>
</dbReference>
<organism evidence="5 6">
    <name type="scientific">Pseudaquabacterium inlustre</name>
    <dbReference type="NCBI Taxonomy" id="2984192"/>
    <lineage>
        <taxon>Bacteria</taxon>
        <taxon>Pseudomonadati</taxon>
        <taxon>Pseudomonadota</taxon>
        <taxon>Betaproteobacteria</taxon>
        <taxon>Burkholderiales</taxon>
        <taxon>Sphaerotilaceae</taxon>
        <taxon>Pseudaquabacterium</taxon>
    </lineage>
</organism>
<name>A0ABU9CN99_9BURK</name>
<keyword evidence="3" id="KW-0804">Transcription</keyword>
<keyword evidence="1" id="KW-0805">Transcription regulation</keyword>
<evidence type="ECO:0000256" key="1">
    <source>
        <dbReference type="ARBA" id="ARBA00023015"/>
    </source>
</evidence>
<dbReference type="InterPro" id="IPR019888">
    <property type="entry name" value="Tscrpt_reg_AsnC-like"/>
</dbReference>
<dbReference type="Gene3D" id="1.10.10.10">
    <property type="entry name" value="Winged helix-like DNA-binding domain superfamily/Winged helix DNA-binding domain"/>
    <property type="match status" value="1"/>
</dbReference>
<evidence type="ECO:0000313" key="6">
    <source>
        <dbReference type="Proteomes" id="UP001365405"/>
    </source>
</evidence>
<dbReference type="InterPro" id="IPR019887">
    <property type="entry name" value="Tscrpt_reg_AsnC/Lrp_C"/>
</dbReference>
<dbReference type="Proteomes" id="UP001365405">
    <property type="component" value="Unassembled WGS sequence"/>
</dbReference>
<dbReference type="SMART" id="SM00344">
    <property type="entry name" value="HTH_ASNC"/>
    <property type="match status" value="1"/>
</dbReference>
<reference evidence="5 6" key="1">
    <citation type="submission" date="2024-04" db="EMBL/GenBank/DDBJ databases">
        <title>Novel species of the genus Ideonella isolated from streams.</title>
        <authorList>
            <person name="Lu H."/>
        </authorList>
    </citation>
    <scope>NUCLEOTIDE SEQUENCE [LARGE SCALE GENOMIC DNA]</scope>
    <source>
        <strain evidence="5 6">DXS22W</strain>
    </source>
</reference>
<evidence type="ECO:0000256" key="2">
    <source>
        <dbReference type="ARBA" id="ARBA00023125"/>
    </source>
</evidence>
<dbReference type="InterPro" id="IPR011991">
    <property type="entry name" value="ArsR-like_HTH"/>
</dbReference>
<dbReference type="InterPro" id="IPR036388">
    <property type="entry name" value="WH-like_DNA-bd_sf"/>
</dbReference>
<keyword evidence="2" id="KW-0238">DNA-binding</keyword>
<dbReference type="PROSITE" id="PS50956">
    <property type="entry name" value="HTH_ASNC_2"/>
    <property type="match status" value="1"/>
</dbReference>
<dbReference type="InterPro" id="IPR019885">
    <property type="entry name" value="Tscrpt_reg_HTH_AsnC-type_CS"/>
</dbReference>
<dbReference type="PRINTS" id="PR00033">
    <property type="entry name" value="HTHASNC"/>
</dbReference>
<dbReference type="CDD" id="cd00090">
    <property type="entry name" value="HTH_ARSR"/>
    <property type="match status" value="1"/>
</dbReference>
<sequence length="173" mass="19271">MPPRDDAGDEPHGPGLDRYDIAILDELQRDARLSNAELASRIGLSAAPTWRRVKWLEQQGYITGYRAEIDRRRIGLGVLAFVRVDAERNNADATLVLENAIRALPEVVSCHYISGAGTFELQVLATDLDAYSRWAHDTLFKLPNVKDLHTSFSLGEVKAGAAWPLGHLRRQRG</sequence>
<dbReference type="PROSITE" id="PS00519">
    <property type="entry name" value="HTH_ASNC_1"/>
    <property type="match status" value="1"/>
</dbReference>
<feature type="domain" description="HTH asnC-type" evidence="4">
    <location>
        <begin position="16"/>
        <end position="77"/>
    </location>
</feature>
<comment type="caution">
    <text evidence="5">The sequence shown here is derived from an EMBL/GenBank/DDBJ whole genome shotgun (WGS) entry which is preliminary data.</text>
</comment>